<keyword evidence="5 10" id="KW-0067">ATP-binding</keyword>
<feature type="binding site" evidence="10">
    <location>
        <begin position="106"/>
        <end position="113"/>
    </location>
    <ligand>
        <name>ATP</name>
        <dbReference type="ChEBI" id="CHEBI:30616"/>
    </ligand>
</feature>
<dbReference type="Gene3D" id="1.10.10.820">
    <property type="match status" value="1"/>
</dbReference>
<sequence length="1074" mass="120082">MAFQWTSKNQAQNGVEDMTLLSKVTDDQITDNLRKRIQADLMFTYIGPTLVAVNPYKKLPYFTETEIETYHGAASYEHPPHIYAVADKMFQSMITDEENQCVIISGESGAGKTESAKLIMNYIAAVSGKGGSNNSIVDEVKRIILGSNPLLESFGNAKTLRNNNSSRFGKYFEINFGKSGAPGGGKISNFLLEKSRVVGPGAGERNFHIFYQLTKGATAADKEQLGMMDPKYFHYLNVSNEYNADGINDVEEYADMKNSIDICQISEADKTAILQIVAGILHLGNVAFVEDGNNAVIADPATLAFPAYLFGISEQMLQQKLTSRVMTTGGFGKRGSSYEVPMNVQQAQGTRDALAKTLYSRLFDWIIQAVNTAMATLAAGMRETAQLSLGVLDIFGFEIFERNGFEQFCINYVNEKLQQIFIELTLKSEQEEYEREGIKWTPIEYFNNKVVVDLIESKRPPGVMAVLDDVCFTMHAVTEGADQTFVQKLDGACSQNKHYQGHQTQFVIQHYAGAVTYSCDGFTEANKDTLFKDLIILMQSTSNQFILSLFPEEVDDSDRKRPTTVSHKIKGQSQELVETLMRCTPSYVRCIKPNETKKPKDWDAKRVEHQVRYLNLKENIRVRRAGYAYRNTFEKFLRRFAILTKETFPIWNGRTEDGIKHIMDSVHMETLEWQLGRTKIFIKSPESLFLLEEQRDRKYHTYAKVIQRAYRRWKSRKYFLDLRKKAADVMYNKKERKRFSVNREFLGDYLNYLDNAILKSLVGKNEKVVFADKMTKYDRKFKPTVREFLLTETSLFVVGVEKEKSGPNKGRLVKAVKHKLQLADIQSVSLSTKPDDFFVLHVPNAFDHVLENIFKTEFITVLSEKYELLVGRALSVNFSDNIKYSVKKTTWQSGGTQEIQFVTDAACKVPQIKNISKVTQVRIAEGLPKDSRPGVAAHSQPTGGRGASGYGQARGGAAAGFGAGRGAATTTYGGASAASGGIGRGGAVAAVAAGFAMPQATPSPFAGKKRPPPPPPKKGPTCKALYDYDASEADEISFKAGDIIAIINKDDEGWWQGEFNGRKGLFPANYTELM</sequence>
<dbReference type="InterPro" id="IPR036072">
    <property type="entry name" value="MYSc_Myo1"/>
</dbReference>
<evidence type="ECO:0000256" key="10">
    <source>
        <dbReference type="PROSITE-ProRule" id="PRU00782"/>
    </source>
</evidence>
<dbReference type="STRING" id="109895.A0A507E0P7"/>
<dbReference type="SUPFAM" id="SSF52540">
    <property type="entry name" value="P-loop containing nucleoside triphosphate hydrolases"/>
    <property type="match status" value="1"/>
</dbReference>
<evidence type="ECO:0000256" key="3">
    <source>
        <dbReference type="ARBA" id="ARBA00022443"/>
    </source>
</evidence>
<evidence type="ECO:0000256" key="5">
    <source>
        <dbReference type="ARBA" id="ARBA00022840"/>
    </source>
</evidence>
<dbReference type="PRINTS" id="PR00452">
    <property type="entry name" value="SH3DOMAIN"/>
</dbReference>
<dbReference type="EMBL" id="QEAQ01000055">
    <property type="protein sequence ID" value="TPX57282.1"/>
    <property type="molecule type" value="Genomic_DNA"/>
</dbReference>
<evidence type="ECO:0000259" key="12">
    <source>
        <dbReference type="PROSITE" id="PS50002"/>
    </source>
</evidence>
<gene>
    <name evidence="15" type="ORF">PhCBS80983_g03959</name>
</gene>
<dbReference type="InterPro" id="IPR027417">
    <property type="entry name" value="P-loop_NTPase"/>
</dbReference>
<dbReference type="InterPro" id="IPR001452">
    <property type="entry name" value="SH3_domain"/>
</dbReference>
<evidence type="ECO:0008006" key="17">
    <source>
        <dbReference type="Google" id="ProtNLM"/>
    </source>
</evidence>
<dbReference type="GO" id="GO:0007015">
    <property type="term" value="P:actin filament organization"/>
    <property type="evidence" value="ECO:0007669"/>
    <property type="project" value="TreeGrafter"/>
</dbReference>
<feature type="region of interest" description="Actin-binding" evidence="10">
    <location>
        <begin position="573"/>
        <end position="595"/>
    </location>
</feature>
<dbReference type="Gene3D" id="1.20.120.720">
    <property type="entry name" value="Myosin VI head, motor domain, U50 subdomain"/>
    <property type="match status" value="1"/>
</dbReference>
<comment type="similarity">
    <text evidence="2 10">Belongs to the TRAFAC class myosin-kinesin ATPase superfamily. Myosin family.</text>
</comment>
<dbReference type="GO" id="GO:0000146">
    <property type="term" value="F:microfilament motor activity"/>
    <property type="evidence" value="ECO:0007669"/>
    <property type="project" value="TreeGrafter"/>
</dbReference>
<dbReference type="CDD" id="cd01378">
    <property type="entry name" value="MYSc_Myo1"/>
    <property type="match status" value="1"/>
</dbReference>
<keyword evidence="8 10" id="KW-0009">Actin-binding</keyword>
<dbReference type="Gene3D" id="2.30.30.40">
    <property type="entry name" value="SH3 Domains"/>
    <property type="match status" value="1"/>
</dbReference>
<dbReference type="SUPFAM" id="SSF50044">
    <property type="entry name" value="SH3-domain"/>
    <property type="match status" value="1"/>
</dbReference>
<dbReference type="Pfam" id="PF00018">
    <property type="entry name" value="SH3_1"/>
    <property type="match status" value="1"/>
</dbReference>
<dbReference type="FunFam" id="1.20.58.530:FF:000007">
    <property type="entry name" value="Myosin IE"/>
    <property type="match status" value="1"/>
</dbReference>
<evidence type="ECO:0000256" key="9">
    <source>
        <dbReference type="PROSITE-ProRule" id="PRU00192"/>
    </source>
</evidence>
<dbReference type="Gene3D" id="3.40.850.10">
    <property type="entry name" value="Kinesin motor domain"/>
    <property type="match status" value="1"/>
</dbReference>
<evidence type="ECO:0000259" key="13">
    <source>
        <dbReference type="PROSITE" id="PS51456"/>
    </source>
</evidence>
<keyword evidence="4 10" id="KW-0547">Nucleotide-binding</keyword>
<feature type="domain" description="TH1" evidence="14">
    <location>
        <begin position="734"/>
        <end position="925"/>
    </location>
</feature>
<comment type="subcellular location">
    <subcellularLocation>
        <location evidence="1">Cytoplasm</location>
        <location evidence="1">Cytoskeleton</location>
        <location evidence="1">Actin patch</location>
    </subcellularLocation>
</comment>
<dbReference type="GO" id="GO:0005886">
    <property type="term" value="C:plasma membrane"/>
    <property type="evidence" value="ECO:0007669"/>
    <property type="project" value="TreeGrafter"/>
</dbReference>
<evidence type="ECO:0000256" key="4">
    <source>
        <dbReference type="ARBA" id="ARBA00022741"/>
    </source>
</evidence>
<evidence type="ECO:0000256" key="6">
    <source>
        <dbReference type="ARBA" id="ARBA00023123"/>
    </source>
</evidence>
<dbReference type="Pfam" id="PF06017">
    <property type="entry name" value="Myosin_TH1"/>
    <property type="match status" value="1"/>
</dbReference>
<feature type="domain" description="Myosin motor" evidence="13">
    <location>
        <begin position="13"/>
        <end position="696"/>
    </location>
</feature>
<protein>
    <recommendedName>
        <fullName evidence="17">Myosin motor domain-containing protein</fullName>
    </recommendedName>
</protein>
<evidence type="ECO:0000256" key="2">
    <source>
        <dbReference type="ARBA" id="ARBA00008314"/>
    </source>
</evidence>
<evidence type="ECO:0000259" key="14">
    <source>
        <dbReference type="PROSITE" id="PS51757"/>
    </source>
</evidence>
<dbReference type="InterPro" id="IPR010926">
    <property type="entry name" value="Myosin_TH1"/>
</dbReference>
<dbReference type="InterPro" id="IPR036028">
    <property type="entry name" value="SH3-like_dom_sf"/>
</dbReference>
<reference evidence="15 16" key="1">
    <citation type="journal article" date="2019" name="Sci. Rep.">
        <title>Comparative genomics of chytrid fungi reveal insights into the obligate biotrophic and pathogenic lifestyle of Synchytrium endobioticum.</title>
        <authorList>
            <person name="van de Vossenberg B.T.L.H."/>
            <person name="Warris S."/>
            <person name="Nguyen H.D.T."/>
            <person name="van Gent-Pelzer M.P.E."/>
            <person name="Joly D.L."/>
            <person name="van de Geest H.C."/>
            <person name="Bonants P.J.M."/>
            <person name="Smith D.S."/>
            <person name="Levesque C.A."/>
            <person name="van der Lee T.A.J."/>
        </authorList>
    </citation>
    <scope>NUCLEOTIDE SEQUENCE [LARGE SCALE GENOMIC DNA]</scope>
    <source>
        <strain evidence="15 16">CBS 809.83</strain>
    </source>
</reference>
<feature type="domain" description="SH3" evidence="12">
    <location>
        <begin position="1017"/>
        <end position="1074"/>
    </location>
</feature>
<feature type="region of interest" description="Disordered" evidence="11">
    <location>
        <begin position="1002"/>
        <end position="1021"/>
    </location>
</feature>
<evidence type="ECO:0000313" key="15">
    <source>
        <dbReference type="EMBL" id="TPX57282.1"/>
    </source>
</evidence>
<dbReference type="FunFam" id="2.30.30.40:FF:000072">
    <property type="entry name" value="Unconventional Myosin IB"/>
    <property type="match status" value="1"/>
</dbReference>
<keyword evidence="3 9" id="KW-0728">SH3 domain</keyword>
<dbReference type="Pfam" id="PF00063">
    <property type="entry name" value="Myosin_head"/>
    <property type="match status" value="1"/>
</dbReference>
<dbReference type="FunFam" id="1.10.10.820:FF:000001">
    <property type="entry name" value="Myosin heavy chain"/>
    <property type="match status" value="1"/>
</dbReference>
<comment type="caution">
    <text evidence="15">The sequence shown here is derived from an EMBL/GenBank/DDBJ whole genome shotgun (WGS) entry which is preliminary data.</text>
</comment>
<dbReference type="GO" id="GO:0030479">
    <property type="term" value="C:actin cortical patch"/>
    <property type="evidence" value="ECO:0007669"/>
    <property type="project" value="UniProtKB-SubCell"/>
</dbReference>
<evidence type="ECO:0000256" key="11">
    <source>
        <dbReference type="SAM" id="MobiDB-lite"/>
    </source>
</evidence>
<dbReference type="InterPro" id="IPR001609">
    <property type="entry name" value="Myosin_head_motor_dom-like"/>
</dbReference>
<proteinExistence type="inferred from homology"/>
<dbReference type="SMART" id="SM00242">
    <property type="entry name" value="MYSc"/>
    <property type="match status" value="1"/>
</dbReference>
<evidence type="ECO:0000313" key="16">
    <source>
        <dbReference type="Proteomes" id="UP000318582"/>
    </source>
</evidence>
<dbReference type="FunFam" id="3.40.850.10:FF:000101">
    <property type="entry name" value="Slow myosin heavy chain 2"/>
    <property type="match status" value="1"/>
</dbReference>
<dbReference type="InterPro" id="IPR036961">
    <property type="entry name" value="Kinesin_motor_dom_sf"/>
</dbReference>
<dbReference type="PANTHER" id="PTHR13140:SF729">
    <property type="entry name" value="UNCONVENTIONAL MYOSIN-IE"/>
    <property type="match status" value="1"/>
</dbReference>
<dbReference type="GO" id="GO:0006897">
    <property type="term" value="P:endocytosis"/>
    <property type="evidence" value="ECO:0007669"/>
    <property type="project" value="TreeGrafter"/>
</dbReference>
<keyword evidence="6 10" id="KW-0518">Myosin</keyword>
<dbReference type="PROSITE" id="PS51757">
    <property type="entry name" value="TH1"/>
    <property type="match status" value="1"/>
</dbReference>
<dbReference type="GO" id="GO:0016459">
    <property type="term" value="C:myosin complex"/>
    <property type="evidence" value="ECO:0007669"/>
    <property type="project" value="UniProtKB-KW"/>
</dbReference>
<dbReference type="PANTHER" id="PTHR13140">
    <property type="entry name" value="MYOSIN"/>
    <property type="match status" value="1"/>
</dbReference>
<organism evidence="15 16">
    <name type="scientific">Powellomyces hirtus</name>
    <dbReference type="NCBI Taxonomy" id="109895"/>
    <lineage>
        <taxon>Eukaryota</taxon>
        <taxon>Fungi</taxon>
        <taxon>Fungi incertae sedis</taxon>
        <taxon>Chytridiomycota</taxon>
        <taxon>Chytridiomycota incertae sedis</taxon>
        <taxon>Chytridiomycetes</taxon>
        <taxon>Spizellomycetales</taxon>
        <taxon>Powellomycetaceae</taxon>
        <taxon>Powellomyces</taxon>
    </lineage>
</organism>
<dbReference type="Gene3D" id="1.20.5.4820">
    <property type="match status" value="1"/>
</dbReference>
<accession>A0A507E0P7</accession>
<dbReference type="GO" id="GO:0005524">
    <property type="term" value="F:ATP binding"/>
    <property type="evidence" value="ECO:0007669"/>
    <property type="project" value="UniProtKB-UniRule"/>
</dbReference>
<dbReference type="PRINTS" id="PR00193">
    <property type="entry name" value="MYOSINHEAVY"/>
</dbReference>
<name>A0A507E0P7_9FUNG</name>
<dbReference type="Proteomes" id="UP000318582">
    <property type="component" value="Unassembled WGS sequence"/>
</dbReference>
<dbReference type="PROSITE" id="PS50002">
    <property type="entry name" value="SH3"/>
    <property type="match status" value="1"/>
</dbReference>
<dbReference type="GO" id="GO:0051015">
    <property type="term" value="F:actin filament binding"/>
    <property type="evidence" value="ECO:0007669"/>
    <property type="project" value="TreeGrafter"/>
</dbReference>
<keyword evidence="7 10" id="KW-0505">Motor protein</keyword>
<dbReference type="Gene3D" id="1.20.58.530">
    <property type="match status" value="1"/>
</dbReference>
<evidence type="ECO:0000256" key="7">
    <source>
        <dbReference type="ARBA" id="ARBA00023175"/>
    </source>
</evidence>
<dbReference type="AlphaFoldDB" id="A0A507E0P7"/>
<evidence type="ECO:0000256" key="1">
    <source>
        <dbReference type="ARBA" id="ARBA00004134"/>
    </source>
</evidence>
<dbReference type="PROSITE" id="PS51456">
    <property type="entry name" value="MYOSIN_MOTOR"/>
    <property type="match status" value="1"/>
</dbReference>
<dbReference type="SMART" id="SM00326">
    <property type="entry name" value="SH3"/>
    <property type="match status" value="1"/>
</dbReference>
<keyword evidence="16" id="KW-1185">Reference proteome</keyword>
<evidence type="ECO:0000256" key="8">
    <source>
        <dbReference type="ARBA" id="ARBA00023203"/>
    </source>
</evidence>
<feature type="region of interest" description="Disordered" evidence="11">
    <location>
        <begin position="929"/>
        <end position="951"/>
    </location>
</feature>